<gene>
    <name evidence="2" type="ORF">KIPB_015397</name>
</gene>
<comment type="caution">
    <text evidence="2">The sequence shown here is derived from an EMBL/GenBank/DDBJ whole genome shotgun (WGS) entry which is preliminary data.</text>
</comment>
<evidence type="ECO:0000256" key="1">
    <source>
        <dbReference type="SAM" id="MobiDB-lite"/>
    </source>
</evidence>
<keyword evidence="3" id="KW-1185">Reference proteome</keyword>
<protein>
    <submittedName>
        <fullName evidence="2">Uncharacterized protein</fullName>
    </submittedName>
</protein>
<sequence length="34" mass="3667">PYPHRCHCPTRPVHVPTHGPGVNTDGRVPGHGCK</sequence>
<accession>A0A9K3DA11</accession>
<dbReference type="AlphaFoldDB" id="A0A9K3DA11"/>
<evidence type="ECO:0000313" key="2">
    <source>
        <dbReference type="EMBL" id="GIQ91923.1"/>
    </source>
</evidence>
<dbReference type="Proteomes" id="UP000265618">
    <property type="component" value="Unassembled WGS sequence"/>
</dbReference>
<organism evidence="2 3">
    <name type="scientific">Kipferlia bialata</name>
    <dbReference type="NCBI Taxonomy" id="797122"/>
    <lineage>
        <taxon>Eukaryota</taxon>
        <taxon>Metamonada</taxon>
        <taxon>Carpediemonas-like organisms</taxon>
        <taxon>Kipferlia</taxon>
    </lineage>
</organism>
<reference evidence="2 3" key="1">
    <citation type="journal article" date="2018" name="PLoS ONE">
        <title>The draft genome of Kipferlia bialata reveals reductive genome evolution in fornicate parasites.</title>
        <authorList>
            <person name="Tanifuji G."/>
            <person name="Takabayashi S."/>
            <person name="Kume K."/>
            <person name="Takagi M."/>
            <person name="Nakayama T."/>
            <person name="Kamikawa R."/>
            <person name="Inagaki Y."/>
            <person name="Hashimoto T."/>
        </authorList>
    </citation>
    <scope>NUCLEOTIDE SEQUENCE [LARGE SCALE GENOMIC DNA]</scope>
    <source>
        <strain evidence="2">NY0173</strain>
    </source>
</reference>
<dbReference type="EMBL" id="BDIP01008594">
    <property type="protein sequence ID" value="GIQ91923.1"/>
    <property type="molecule type" value="Genomic_DNA"/>
</dbReference>
<evidence type="ECO:0000313" key="3">
    <source>
        <dbReference type="Proteomes" id="UP000265618"/>
    </source>
</evidence>
<feature type="non-terminal residue" evidence="2">
    <location>
        <position position="1"/>
    </location>
</feature>
<proteinExistence type="predicted"/>
<name>A0A9K3DA11_9EUKA</name>
<feature type="region of interest" description="Disordered" evidence="1">
    <location>
        <begin position="13"/>
        <end position="34"/>
    </location>
</feature>